<dbReference type="Gene3D" id="3.40.630.40">
    <property type="entry name" value="Zn-dependent exopeptidases"/>
    <property type="match status" value="1"/>
</dbReference>
<dbReference type="SUPFAM" id="SSF53187">
    <property type="entry name" value="Zn-dependent exopeptidases"/>
    <property type="match status" value="1"/>
</dbReference>
<comment type="caution">
    <text evidence="5">The sequence shown here is derived from an EMBL/GenBank/DDBJ whole genome shotgun (WGS) entry which is preliminary data.</text>
</comment>
<keyword evidence="3" id="KW-0732">Signal</keyword>
<feature type="region of interest" description="Disordered" evidence="2">
    <location>
        <begin position="300"/>
        <end position="343"/>
    </location>
</feature>
<feature type="compositionally biased region" description="Polar residues" evidence="2">
    <location>
        <begin position="467"/>
        <end position="478"/>
    </location>
</feature>
<dbReference type="Pfam" id="PF01520">
    <property type="entry name" value="Amidase_3"/>
    <property type="match status" value="1"/>
</dbReference>
<dbReference type="InterPro" id="IPR021731">
    <property type="entry name" value="AMIN_dom"/>
</dbReference>
<gene>
    <name evidence="5" type="ORF">DP116_05675</name>
</gene>
<dbReference type="EMBL" id="QMEB01000027">
    <property type="protein sequence ID" value="NMG18963.1"/>
    <property type="molecule type" value="Genomic_DNA"/>
</dbReference>
<dbReference type="InterPro" id="IPR050695">
    <property type="entry name" value="N-acetylmuramoyl_amidase_3"/>
</dbReference>
<dbReference type="SMART" id="SM00646">
    <property type="entry name" value="Ami_3"/>
    <property type="match status" value="1"/>
</dbReference>
<evidence type="ECO:0000313" key="6">
    <source>
        <dbReference type="Proteomes" id="UP000718564"/>
    </source>
</evidence>
<feature type="domain" description="MurNAc-LAA" evidence="4">
    <location>
        <begin position="561"/>
        <end position="670"/>
    </location>
</feature>
<feature type="compositionally biased region" description="Polar residues" evidence="2">
    <location>
        <begin position="331"/>
        <end position="343"/>
    </location>
</feature>
<feature type="region of interest" description="Disordered" evidence="2">
    <location>
        <begin position="455"/>
        <end position="484"/>
    </location>
</feature>
<keyword evidence="6" id="KW-1185">Reference proteome</keyword>
<dbReference type="Gene3D" id="2.60.40.3500">
    <property type="match status" value="1"/>
</dbReference>
<feature type="chain" id="PRO_5045618148" evidence="3">
    <location>
        <begin position="26"/>
        <end position="676"/>
    </location>
</feature>
<reference evidence="5 6" key="1">
    <citation type="submission" date="2018-06" db="EMBL/GenBank/DDBJ databases">
        <title>Comparative genomics of Brasilonema spp. strains.</title>
        <authorList>
            <person name="Alvarenga D.O."/>
            <person name="Fiore M.F."/>
            <person name="Varani A.M."/>
        </authorList>
    </citation>
    <scope>NUCLEOTIDE SEQUENCE [LARGE SCALE GENOMIC DNA]</scope>
    <source>
        <strain evidence="5 6">SPC951</strain>
    </source>
</reference>
<dbReference type="PANTHER" id="PTHR30404:SF0">
    <property type="entry name" value="N-ACETYLMURAMOYL-L-ALANINE AMIDASE AMIC"/>
    <property type="match status" value="1"/>
</dbReference>
<dbReference type="PANTHER" id="PTHR30404">
    <property type="entry name" value="N-ACETYLMURAMOYL-L-ALANINE AMIDASE"/>
    <property type="match status" value="1"/>
</dbReference>
<dbReference type="Pfam" id="PF11741">
    <property type="entry name" value="AMIN"/>
    <property type="match status" value="2"/>
</dbReference>
<protein>
    <submittedName>
        <fullName evidence="5">N-acetylmuramoyl-L-alanine amidase</fullName>
    </submittedName>
</protein>
<evidence type="ECO:0000256" key="3">
    <source>
        <dbReference type="SAM" id="SignalP"/>
    </source>
</evidence>
<feature type="signal peptide" evidence="3">
    <location>
        <begin position="1"/>
        <end position="25"/>
    </location>
</feature>
<evidence type="ECO:0000313" key="5">
    <source>
        <dbReference type="EMBL" id="NMG18963.1"/>
    </source>
</evidence>
<keyword evidence="1" id="KW-0378">Hydrolase</keyword>
<dbReference type="CDD" id="cd02696">
    <property type="entry name" value="MurNAc-LAA"/>
    <property type="match status" value="1"/>
</dbReference>
<evidence type="ECO:0000259" key="4">
    <source>
        <dbReference type="SMART" id="SM00646"/>
    </source>
</evidence>
<evidence type="ECO:0000256" key="2">
    <source>
        <dbReference type="SAM" id="MobiDB-lite"/>
    </source>
</evidence>
<dbReference type="Proteomes" id="UP000718564">
    <property type="component" value="Unassembled WGS sequence"/>
</dbReference>
<feature type="compositionally biased region" description="Low complexity" evidence="2">
    <location>
        <begin position="306"/>
        <end position="324"/>
    </location>
</feature>
<proteinExistence type="predicted"/>
<dbReference type="InterPro" id="IPR002508">
    <property type="entry name" value="MurNAc-LAA_cat"/>
</dbReference>
<accession>A0ABX1P4L9</accession>
<evidence type="ECO:0000256" key="1">
    <source>
        <dbReference type="ARBA" id="ARBA00022801"/>
    </source>
</evidence>
<organism evidence="5 6">
    <name type="scientific">Brasilonema bromeliae SPC951</name>
    <dbReference type="NCBI Taxonomy" id="385972"/>
    <lineage>
        <taxon>Bacteria</taxon>
        <taxon>Bacillati</taxon>
        <taxon>Cyanobacteriota</taxon>
        <taxon>Cyanophyceae</taxon>
        <taxon>Nostocales</taxon>
        <taxon>Scytonemataceae</taxon>
        <taxon>Brasilonema</taxon>
        <taxon>Bromeliae group (in: Brasilonema)</taxon>
    </lineage>
</organism>
<sequence>MKMNWLLPVTVATTTVFMLQSQAQAAKLQFWRFDASQNRLEINTEGAVQPQAQLLFNPTRLVIDLPGTDFGRSQLIQPVNSSAIRTVRVGQFDGQTTRIVIELSPGYTLDPKQVKFEGKSSSRWTVQLPTPQVEQAASSSGNTSLNVYSVVRPDNSTATKDVIVNTDSAASKDIVVNPVDRPTQKQTLISNTQGLTQIESLRVTGDGLFVRTNGPNPQIQTFRSSDKSAINIDILGAALSPRFFQQNTPVNKYGIKRIEFTQLKTTPGVRMTLWVERNSPDWRASMSSFGGLVILPNGDASKLSRDTTSTSNSSDGNGSLLPNSEIPRNVTPRSSNLMPPASDSISTIESVELTATGTQLLIRGDQPLSSVNTGWDRASGLYRIIIPNAKLAASVRGPNFDASSPVLRVRLQQLDPRSVAVYIQPAGGVRIGQLNQLSSQLLSLELQRSFSPLTPRFSLPPLPRSNPQPLSSGSMTNNPLPMPQMMPQPMPRPRVPNGRVVIVVDPGHGGHDSGAPGLGGLLEKDVVLPIGRRVATILQQNGLQVALTRDTDYFVTLQGRVDIAAQANADLFVSVHANSVDRRPDVNGLETYYYDSGLDLARVIHSNILRSIPTLKDRGVRKARFYVLRKSSMPSILVETGYMTGQEDNPRLGSPEYQNRMAEAIANGILLYLRQR</sequence>
<name>A0ABX1P4L9_9CYAN</name>